<dbReference type="Proteomes" id="UP000186609">
    <property type="component" value="Chromosome"/>
</dbReference>
<organism evidence="1 2">
    <name type="scientific">Rhodoferax koreensis</name>
    <dbReference type="NCBI Taxonomy" id="1842727"/>
    <lineage>
        <taxon>Bacteria</taxon>
        <taxon>Pseudomonadati</taxon>
        <taxon>Pseudomonadota</taxon>
        <taxon>Betaproteobacteria</taxon>
        <taxon>Burkholderiales</taxon>
        <taxon>Comamonadaceae</taxon>
        <taxon>Rhodoferax</taxon>
    </lineage>
</organism>
<sequence>MEPLVANLKTVQDCKNLAQNALALGKPEIAEQCRKRGVQIRAEAYGAESDVQRECIEAVYAYEEVLGVKKGRHQRASRTWPMIKELGIIPAVERIVALRKPSAGFVTLEEMGLKEFAFEAVILRHPMHFSVEAVRISEARMKVA</sequence>
<proteinExistence type="predicted"/>
<protein>
    <submittedName>
        <fullName evidence="1">Uncharacterized protein</fullName>
    </submittedName>
</protein>
<dbReference type="KEGG" id="rhy:RD110_15650"/>
<evidence type="ECO:0000313" key="1">
    <source>
        <dbReference type="EMBL" id="APW38457.1"/>
    </source>
</evidence>
<dbReference type="AlphaFoldDB" id="A0A1P8JXH3"/>
<name>A0A1P8JXH3_9BURK</name>
<accession>A0A1P8JXH3</accession>
<dbReference type="RefSeq" id="WP_076200336.1">
    <property type="nucleotide sequence ID" value="NZ_CP019236.1"/>
</dbReference>
<evidence type="ECO:0000313" key="2">
    <source>
        <dbReference type="Proteomes" id="UP000186609"/>
    </source>
</evidence>
<dbReference type="EMBL" id="CP019236">
    <property type="protein sequence ID" value="APW38457.1"/>
    <property type="molecule type" value="Genomic_DNA"/>
</dbReference>
<dbReference type="OrthoDB" id="9802640at2"/>
<gene>
    <name evidence="1" type="ORF">RD110_15650</name>
</gene>
<reference evidence="1 2" key="1">
    <citation type="submission" date="2017-01" db="EMBL/GenBank/DDBJ databases">
        <authorList>
            <person name="Mah S.A."/>
            <person name="Swanson W.J."/>
            <person name="Moy G.W."/>
            <person name="Vacquier V.D."/>
        </authorList>
    </citation>
    <scope>NUCLEOTIDE SEQUENCE [LARGE SCALE GENOMIC DNA]</scope>
    <source>
        <strain evidence="1 2">DCY110</strain>
    </source>
</reference>
<dbReference type="STRING" id="1842727.RD110_15650"/>
<keyword evidence="2" id="KW-1185">Reference proteome</keyword>